<dbReference type="InterPro" id="IPR011936">
    <property type="entry name" value="Myxo_disulph_rpt"/>
</dbReference>
<keyword evidence="1 4" id="KW-0732">Signal</keyword>
<evidence type="ECO:0000256" key="2">
    <source>
        <dbReference type="ARBA" id="ARBA00022737"/>
    </source>
</evidence>
<keyword evidence="3" id="KW-1015">Disulfide bond</keyword>
<dbReference type="EMBL" id="MU866169">
    <property type="protein sequence ID" value="KAK4177304.1"/>
    <property type="molecule type" value="Genomic_DNA"/>
</dbReference>
<dbReference type="NCBIfam" id="TIGR02232">
    <property type="entry name" value="myxo_disulf_rpt"/>
    <property type="match status" value="2"/>
</dbReference>
<reference evidence="5" key="2">
    <citation type="submission" date="2023-05" db="EMBL/GenBank/DDBJ databases">
        <authorList>
            <consortium name="Lawrence Berkeley National Laboratory"/>
            <person name="Steindorff A."/>
            <person name="Hensen N."/>
            <person name="Bonometti L."/>
            <person name="Westerberg I."/>
            <person name="Brannstrom I.O."/>
            <person name="Guillou S."/>
            <person name="Cros-Aarteil S."/>
            <person name="Calhoun S."/>
            <person name="Haridas S."/>
            <person name="Kuo A."/>
            <person name="Mondo S."/>
            <person name="Pangilinan J."/>
            <person name="Riley R."/>
            <person name="Labutti K."/>
            <person name="Andreopoulos B."/>
            <person name="Lipzen A."/>
            <person name="Chen C."/>
            <person name="Yanf M."/>
            <person name="Daum C."/>
            <person name="Ng V."/>
            <person name="Clum A."/>
            <person name="Ohm R."/>
            <person name="Martin F."/>
            <person name="Silar P."/>
            <person name="Natvig D."/>
            <person name="Lalanne C."/>
            <person name="Gautier V."/>
            <person name="Ament-Velasquez S.L."/>
            <person name="Kruys A."/>
            <person name="Hutchinson M.I."/>
            <person name="Powell A.J."/>
            <person name="Barry K."/>
            <person name="Miller A.N."/>
            <person name="Grigoriev I.V."/>
            <person name="Debuchy R."/>
            <person name="Gladieux P."/>
            <person name="Thoren M.H."/>
            <person name="Johannesson H."/>
        </authorList>
    </citation>
    <scope>NUCLEOTIDE SEQUENCE</scope>
    <source>
        <strain evidence="5">CBS 892.96</strain>
    </source>
</reference>
<gene>
    <name evidence="5" type="ORF">QBC36DRAFT_386805</name>
</gene>
<evidence type="ECO:0000313" key="6">
    <source>
        <dbReference type="Proteomes" id="UP001302321"/>
    </source>
</evidence>
<evidence type="ECO:0000256" key="1">
    <source>
        <dbReference type="ARBA" id="ARBA00022729"/>
    </source>
</evidence>
<evidence type="ECO:0000256" key="4">
    <source>
        <dbReference type="SAM" id="SignalP"/>
    </source>
</evidence>
<protein>
    <submittedName>
        <fullName evidence="5">Uncharacterized protein</fullName>
    </submittedName>
</protein>
<dbReference type="AlphaFoldDB" id="A0AAN6W8E9"/>
<feature type="signal peptide" evidence="4">
    <location>
        <begin position="1"/>
        <end position="17"/>
    </location>
</feature>
<keyword evidence="2" id="KW-0677">Repeat</keyword>
<comment type="caution">
    <text evidence="5">The sequence shown here is derived from an EMBL/GenBank/DDBJ whole genome shotgun (WGS) entry which is preliminary data.</text>
</comment>
<name>A0AAN6W8E9_9PEZI</name>
<dbReference type="Proteomes" id="UP001302321">
    <property type="component" value="Unassembled WGS sequence"/>
</dbReference>
<evidence type="ECO:0000313" key="5">
    <source>
        <dbReference type="EMBL" id="KAK4177304.1"/>
    </source>
</evidence>
<dbReference type="PROSITE" id="PS51257">
    <property type="entry name" value="PROKAR_LIPOPROTEIN"/>
    <property type="match status" value="1"/>
</dbReference>
<reference evidence="5" key="1">
    <citation type="journal article" date="2023" name="Mol. Phylogenet. Evol.">
        <title>Genome-scale phylogeny and comparative genomics of the fungal order Sordariales.</title>
        <authorList>
            <person name="Hensen N."/>
            <person name="Bonometti L."/>
            <person name="Westerberg I."/>
            <person name="Brannstrom I.O."/>
            <person name="Guillou S."/>
            <person name="Cros-Aarteil S."/>
            <person name="Calhoun S."/>
            <person name="Haridas S."/>
            <person name="Kuo A."/>
            <person name="Mondo S."/>
            <person name="Pangilinan J."/>
            <person name="Riley R."/>
            <person name="LaButti K."/>
            <person name="Andreopoulos B."/>
            <person name="Lipzen A."/>
            <person name="Chen C."/>
            <person name="Yan M."/>
            <person name="Daum C."/>
            <person name="Ng V."/>
            <person name="Clum A."/>
            <person name="Steindorff A."/>
            <person name="Ohm R.A."/>
            <person name="Martin F."/>
            <person name="Silar P."/>
            <person name="Natvig D.O."/>
            <person name="Lalanne C."/>
            <person name="Gautier V."/>
            <person name="Ament-Velasquez S.L."/>
            <person name="Kruys A."/>
            <person name="Hutchinson M.I."/>
            <person name="Powell A.J."/>
            <person name="Barry K."/>
            <person name="Miller A.N."/>
            <person name="Grigoriev I.V."/>
            <person name="Debuchy R."/>
            <person name="Gladieux P."/>
            <person name="Hiltunen Thoren M."/>
            <person name="Johannesson H."/>
        </authorList>
    </citation>
    <scope>NUCLEOTIDE SEQUENCE</scope>
    <source>
        <strain evidence="5">CBS 892.96</strain>
    </source>
</reference>
<sequence length="488" mass="51448">MLHNKIFLALFIGGAACTRIYLNTTTTTYVTATHHPTPRPSYPVCRNGTHCGGVCGDGKVQPPYEECDLGPKLNGAPNSGCSNNCKKVPCCGDGIVEFPEECDLGPRNGEPTSGCSKDCKKVSYCGDGNVEWPEECDIGSLNGKLDSGCTKECKKTPVCGNGHIDAGEECDAGPRNGAYNSGCSKNCTICGYCGDGILDTPEEECDLGWQLNGAPGSKCSANCTKVDIPCPPTCGNGVVDPGEQCDYGSSNGTPGCKCTINCTWIQHPVCGNGITESPEECDDGDLNGTPSSKCTKTCTLKEPCRSPKPAVCGNGIVEYPEECDNGYLNGTPGSNCTKTCTKIISCTSSCPKPQCGDGRIDYPLGEECDDGAANNGKEYSSCTADCKRKTKPTECDTCNPNPFFNKCTITTSCISAPFGTEKNYCACRAGYRASGLSAMDPRQFRLPGFVGQEYRVFVAPGVDCDQLCDNPHPGPDSCREVPVRAGCV</sequence>
<feature type="chain" id="PRO_5042949409" evidence="4">
    <location>
        <begin position="18"/>
        <end position="488"/>
    </location>
</feature>
<organism evidence="5 6">
    <name type="scientific">Triangularia setosa</name>
    <dbReference type="NCBI Taxonomy" id="2587417"/>
    <lineage>
        <taxon>Eukaryota</taxon>
        <taxon>Fungi</taxon>
        <taxon>Dikarya</taxon>
        <taxon>Ascomycota</taxon>
        <taxon>Pezizomycotina</taxon>
        <taxon>Sordariomycetes</taxon>
        <taxon>Sordariomycetidae</taxon>
        <taxon>Sordariales</taxon>
        <taxon>Podosporaceae</taxon>
        <taxon>Triangularia</taxon>
    </lineage>
</organism>
<proteinExistence type="predicted"/>
<keyword evidence="6" id="KW-1185">Reference proteome</keyword>
<evidence type="ECO:0000256" key="3">
    <source>
        <dbReference type="ARBA" id="ARBA00023157"/>
    </source>
</evidence>
<accession>A0AAN6W8E9</accession>